<evidence type="ECO:0000256" key="5">
    <source>
        <dbReference type="ARBA" id="ARBA00023136"/>
    </source>
</evidence>
<dbReference type="GO" id="GO:0005886">
    <property type="term" value="C:plasma membrane"/>
    <property type="evidence" value="ECO:0007669"/>
    <property type="project" value="UniProtKB-SubCell"/>
</dbReference>
<evidence type="ECO:0000256" key="2">
    <source>
        <dbReference type="ARBA" id="ARBA00022475"/>
    </source>
</evidence>
<keyword evidence="4 6" id="KW-1133">Transmembrane helix</keyword>
<dbReference type="PANTHER" id="PTHR30250">
    <property type="entry name" value="PST FAMILY PREDICTED COLANIC ACID TRANSPORTER"/>
    <property type="match status" value="1"/>
</dbReference>
<evidence type="ECO:0000256" key="6">
    <source>
        <dbReference type="SAM" id="Phobius"/>
    </source>
</evidence>
<feature type="transmembrane region" description="Helical" evidence="6">
    <location>
        <begin position="209"/>
        <end position="227"/>
    </location>
</feature>
<feature type="non-terminal residue" evidence="7">
    <location>
        <position position="1"/>
    </location>
</feature>
<comment type="caution">
    <text evidence="7">The sequence shown here is derived from an EMBL/GenBank/DDBJ whole genome shotgun (WGS) entry which is preliminary data.</text>
</comment>
<evidence type="ECO:0000313" key="7">
    <source>
        <dbReference type="EMBL" id="EQD47134.1"/>
    </source>
</evidence>
<keyword evidence="3 6" id="KW-0812">Transmembrane</keyword>
<feature type="transmembrane region" description="Helical" evidence="6">
    <location>
        <begin position="67"/>
        <end position="91"/>
    </location>
</feature>
<reference evidence="7" key="1">
    <citation type="submission" date="2013-08" db="EMBL/GenBank/DDBJ databases">
        <authorList>
            <person name="Mendez C."/>
            <person name="Richter M."/>
            <person name="Ferrer M."/>
            <person name="Sanchez J."/>
        </authorList>
    </citation>
    <scope>NUCLEOTIDE SEQUENCE</scope>
</reference>
<dbReference type="InterPro" id="IPR050833">
    <property type="entry name" value="Poly_Biosynth_Transport"/>
</dbReference>
<organism evidence="7">
    <name type="scientific">mine drainage metagenome</name>
    <dbReference type="NCBI Taxonomy" id="410659"/>
    <lineage>
        <taxon>unclassified sequences</taxon>
        <taxon>metagenomes</taxon>
        <taxon>ecological metagenomes</taxon>
    </lineage>
</organism>
<protein>
    <submittedName>
        <fullName evidence="7">Polysaccharide biosynthesis related protein</fullName>
    </submittedName>
</protein>
<feature type="transmembrane region" description="Helical" evidence="6">
    <location>
        <begin position="103"/>
        <end position="123"/>
    </location>
</feature>
<sequence>AFLALSFGLRLGFTGVLVAYVAAAAIAFVALLLYTLARLPPVFTRPTGPPPLKISVPPDFWHLSLSLWGVSSLAFIMTFADTLILAVFWPATTVGLYSAATTFARLFLLVNGALAYIFLPVTARLAREKAFRVIEWTYVTSTRWIVALGVPLLFLFVFLPGQSLRELFGGSYRAAALPLQILTLGAFASVAVGPVNACLAGLARSRTLLITSVVPAGANLLLSFTLIPRYGAMGAAVAWTVARLANTGFGALALAWGNGISAFRRPLTLPLAVTLAIGIPVFAGMALLQVPGWSIFPLAIGSFGLFLGASLVTRSLNRGDLLIVRAAERVLGRPLPMVRRFLERYMAPDPLPASPPLPE</sequence>
<proteinExistence type="predicted"/>
<comment type="subcellular location">
    <subcellularLocation>
        <location evidence="1">Cell membrane</location>
        <topology evidence="1">Multi-pass membrane protein</topology>
    </subcellularLocation>
</comment>
<evidence type="ECO:0000256" key="1">
    <source>
        <dbReference type="ARBA" id="ARBA00004651"/>
    </source>
</evidence>
<keyword evidence="5 6" id="KW-0472">Membrane</keyword>
<evidence type="ECO:0000256" key="4">
    <source>
        <dbReference type="ARBA" id="ARBA00022989"/>
    </source>
</evidence>
<dbReference type="AlphaFoldDB" id="T1B2Q9"/>
<accession>T1B2Q9</accession>
<name>T1B2Q9_9ZZZZ</name>
<feature type="transmembrane region" description="Helical" evidence="6">
    <location>
        <begin position="144"/>
        <end position="161"/>
    </location>
</feature>
<keyword evidence="2" id="KW-1003">Cell membrane</keyword>
<feature type="transmembrane region" description="Helical" evidence="6">
    <location>
        <begin position="233"/>
        <end position="255"/>
    </location>
</feature>
<feature type="transmembrane region" description="Helical" evidence="6">
    <location>
        <begin position="294"/>
        <end position="312"/>
    </location>
</feature>
<dbReference type="EMBL" id="AUZY01008165">
    <property type="protein sequence ID" value="EQD47134.1"/>
    <property type="molecule type" value="Genomic_DNA"/>
</dbReference>
<feature type="transmembrane region" description="Helical" evidence="6">
    <location>
        <begin position="267"/>
        <end position="288"/>
    </location>
</feature>
<feature type="transmembrane region" description="Helical" evidence="6">
    <location>
        <begin position="181"/>
        <end position="202"/>
    </location>
</feature>
<feature type="transmembrane region" description="Helical" evidence="6">
    <location>
        <begin position="12"/>
        <end position="36"/>
    </location>
</feature>
<evidence type="ECO:0000256" key="3">
    <source>
        <dbReference type="ARBA" id="ARBA00022692"/>
    </source>
</evidence>
<gene>
    <name evidence="7" type="ORF">B1B_12465</name>
</gene>
<dbReference type="PANTHER" id="PTHR30250:SF11">
    <property type="entry name" value="O-ANTIGEN TRANSPORTER-RELATED"/>
    <property type="match status" value="1"/>
</dbReference>
<reference evidence="7" key="2">
    <citation type="journal article" date="2014" name="ISME J.">
        <title>Microbial stratification in low pH oxic and suboxic macroscopic growths along an acid mine drainage.</title>
        <authorList>
            <person name="Mendez-Garcia C."/>
            <person name="Mesa V."/>
            <person name="Sprenger R.R."/>
            <person name="Richter M."/>
            <person name="Diez M.S."/>
            <person name="Solano J."/>
            <person name="Bargiela R."/>
            <person name="Golyshina O.V."/>
            <person name="Manteca A."/>
            <person name="Ramos J.L."/>
            <person name="Gallego J.R."/>
            <person name="Llorente I."/>
            <person name="Martins Dos Santos V.A."/>
            <person name="Jensen O.N."/>
            <person name="Pelaez A.I."/>
            <person name="Sanchez J."/>
            <person name="Ferrer M."/>
        </authorList>
    </citation>
    <scope>NUCLEOTIDE SEQUENCE</scope>
</reference>